<keyword evidence="5" id="KW-1185">Reference proteome</keyword>
<dbReference type="RefSeq" id="XP_007404121.1">
    <property type="nucleotide sequence ID" value="XM_007404059.1"/>
</dbReference>
<dbReference type="VEuPathDB" id="FungiDB:MELLADRAFT_58404"/>
<dbReference type="GO" id="GO:0004331">
    <property type="term" value="F:fructose-2,6-bisphosphate 2-phosphatase activity"/>
    <property type="evidence" value="ECO:0007669"/>
    <property type="project" value="TreeGrafter"/>
</dbReference>
<dbReference type="InParanoid" id="F4R3E6"/>
<proteinExistence type="predicted"/>
<sequence length="263" mass="29662">MHSSRQLGLLIATVLLSWGPMSSGALISQSREVLASSEPDYKIFLVRHGNTPANKVDLIQGWLDVDPDLEKEDREIIYQLDEQGKQEAENAANKLSEVPVGKIFSCPLGRALETAKRIQLEHPGVDIVQNGDLKGLNFGNWQGQSVDLTRNKEVNWEDGKVHGGESTAEYQERTYKFLEELLNDQAELKAPRNVIVSTHQWSIKLMVEYFMSKEATKAKEVDLKKYQTGGSISEIQVWLNEKGNKARYHVQRFGEEADKKPLA</sequence>
<dbReference type="Gene3D" id="3.40.50.1240">
    <property type="entry name" value="Phosphoglycerate mutase-like"/>
    <property type="match status" value="1"/>
</dbReference>
<evidence type="ECO:0000256" key="3">
    <source>
        <dbReference type="SAM" id="SignalP"/>
    </source>
</evidence>
<feature type="binding site" evidence="2">
    <location>
        <position position="110"/>
    </location>
    <ligand>
        <name>substrate</name>
    </ligand>
</feature>
<dbReference type="GeneID" id="18929181"/>
<dbReference type="InterPro" id="IPR029033">
    <property type="entry name" value="His_PPase_superfam"/>
</dbReference>
<gene>
    <name evidence="4" type="ORF">MELLADRAFT_58404</name>
</gene>
<keyword evidence="3" id="KW-0732">Signal</keyword>
<dbReference type="KEGG" id="mlr:MELLADRAFT_58404"/>
<dbReference type="SUPFAM" id="SSF53254">
    <property type="entry name" value="Phosphoglycerate mutase-like"/>
    <property type="match status" value="1"/>
</dbReference>
<feature type="chain" id="PRO_5003317204" description="Phosphoglycerate mutase" evidence="3">
    <location>
        <begin position="25"/>
        <end position="263"/>
    </location>
</feature>
<dbReference type="GO" id="GO:0005829">
    <property type="term" value="C:cytosol"/>
    <property type="evidence" value="ECO:0007669"/>
    <property type="project" value="TreeGrafter"/>
</dbReference>
<evidence type="ECO:0000313" key="4">
    <source>
        <dbReference type="EMBL" id="EGG13183.1"/>
    </source>
</evidence>
<dbReference type="CDD" id="cd07067">
    <property type="entry name" value="HP_PGM_like"/>
    <property type="match status" value="1"/>
</dbReference>
<dbReference type="eggNOG" id="KOG0235">
    <property type="taxonomic scope" value="Eukaryota"/>
</dbReference>
<dbReference type="SMART" id="SM00855">
    <property type="entry name" value="PGAM"/>
    <property type="match status" value="1"/>
</dbReference>
<dbReference type="GO" id="GO:0043456">
    <property type="term" value="P:regulation of pentose-phosphate shunt"/>
    <property type="evidence" value="ECO:0007669"/>
    <property type="project" value="TreeGrafter"/>
</dbReference>
<dbReference type="Proteomes" id="UP000001072">
    <property type="component" value="Unassembled WGS sequence"/>
</dbReference>
<organism evidence="5">
    <name type="scientific">Melampsora larici-populina (strain 98AG31 / pathotype 3-4-7)</name>
    <name type="common">Poplar leaf rust fungus</name>
    <dbReference type="NCBI Taxonomy" id="747676"/>
    <lineage>
        <taxon>Eukaryota</taxon>
        <taxon>Fungi</taxon>
        <taxon>Dikarya</taxon>
        <taxon>Basidiomycota</taxon>
        <taxon>Pucciniomycotina</taxon>
        <taxon>Pucciniomycetes</taxon>
        <taxon>Pucciniales</taxon>
        <taxon>Melampsoraceae</taxon>
        <taxon>Melampsora</taxon>
    </lineage>
</organism>
<accession>F4R3E6</accession>
<dbReference type="Pfam" id="PF00300">
    <property type="entry name" value="His_Phos_1"/>
    <property type="match status" value="1"/>
</dbReference>
<dbReference type="InterPro" id="IPR051695">
    <property type="entry name" value="Phosphoglycerate_Mutase"/>
</dbReference>
<dbReference type="PANTHER" id="PTHR46517">
    <property type="entry name" value="FRUCTOSE-2,6-BISPHOSPHATASE TIGAR"/>
    <property type="match status" value="1"/>
</dbReference>
<evidence type="ECO:0000256" key="2">
    <source>
        <dbReference type="PIRSR" id="PIRSR613078-2"/>
    </source>
</evidence>
<dbReference type="AlphaFoldDB" id="F4R3E6"/>
<dbReference type="OrthoDB" id="354304at2759"/>
<dbReference type="PANTHER" id="PTHR46517:SF1">
    <property type="entry name" value="FRUCTOSE-2,6-BISPHOSPHATASE TIGAR"/>
    <property type="match status" value="1"/>
</dbReference>
<evidence type="ECO:0000256" key="1">
    <source>
        <dbReference type="ARBA" id="ARBA00022801"/>
    </source>
</evidence>
<evidence type="ECO:0000313" key="5">
    <source>
        <dbReference type="Proteomes" id="UP000001072"/>
    </source>
</evidence>
<dbReference type="HOGENOM" id="CLU_1057982_0_0_1"/>
<dbReference type="EMBL" id="GL883090">
    <property type="protein sequence ID" value="EGG13183.1"/>
    <property type="molecule type" value="Genomic_DNA"/>
</dbReference>
<feature type="signal peptide" evidence="3">
    <location>
        <begin position="1"/>
        <end position="24"/>
    </location>
</feature>
<feature type="binding site" evidence="2">
    <location>
        <begin position="47"/>
        <end position="54"/>
    </location>
    <ligand>
        <name>substrate</name>
    </ligand>
</feature>
<dbReference type="InterPro" id="IPR013078">
    <property type="entry name" value="His_Pase_superF_clade-1"/>
</dbReference>
<dbReference type="STRING" id="747676.F4R3E6"/>
<dbReference type="GO" id="GO:0045820">
    <property type="term" value="P:negative regulation of glycolytic process"/>
    <property type="evidence" value="ECO:0007669"/>
    <property type="project" value="TreeGrafter"/>
</dbReference>
<protein>
    <recommendedName>
        <fullName evidence="6">Phosphoglycerate mutase</fullName>
    </recommendedName>
</protein>
<reference evidence="5" key="1">
    <citation type="journal article" date="2011" name="Proc. Natl. Acad. Sci. U.S.A.">
        <title>Obligate biotrophy features unraveled by the genomic analysis of rust fungi.</title>
        <authorList>
            <person name="Duplessis S."/>
            <person name="Cuomo C.A."/>
            <person name="Lin Y.-C."/>
            <person name="Aerts A."/>
            <person name="Tisserant E."/>
            <person name="Veneault-Fourrey C."/>
            <person name="Joly D.L."/>
            <person name="Hacquard S."/>
            <person name="Amselem J."/>
            <person name="Cantarel B.L."/>
            <person name="Chiu R."/>
            <person name="Coutinho P.M."/>
            <person name="Feau N."/>
            <person name="Field M."/>
            <person name="Frey P."/>
            <person name="Gelhaye E."/>
            <person name="Goldberg J."/>
            <person name="Grabherr M.G."/>
            <person name="Kodira C.D."/>
            <person name="Kohler A."/>
            <person name="Kuees U."/>
            <person name="Lindquist E.A."/>
            <person name="Lucas S.M."/>
            <person name="Mago R."/>
            <person name="Mauceli E."/>
            <person name="Morin E."/>
            <person name="Murat C."/>
            <person name="Pangilinan J.L."/>
            <person name="Park R."/>
            <person name="Pearson M."/>
            <person name="Quesneville H."/>
            <person name="Rouhier N."/>
            <person name="Sakthikumar S."/>
            <person name="Salamov A.A."/>
            <person name="Schmutz J."/>
            <person name="Selles B."/>
            <person name="Shapiro H."/>
            <person name="Tanguay P."/>
            <person name="Tuskan G.A."/>
            <person name="Henrissat B."/>
            <person name="Van de Peer Y."/>
            <person name="Rouze P."/>
            <person name="Ellis J.G."/>
            <person name="Dodds P.N."/>
            <person name="Schein J.E."/>
            <person name="Zhong S."/>
            <person name="Hamelin R.C."/>
            <person name="Grigoriev I.V."/>
            <person name="Szabo L.J."/>
            <person name="Martin F."/>
        </authorList>
    </citation>
    <scope>NUCLEOTIDE SEQUENCE [LARGE SCALE GENOMIC DNA]</scope>
    <source>
        <strain evidence="5">98AG31 / pathotype 3-4-7</strain>
    </source>
</reference>
<name>F4R3E6_MELLP</name>
<keyword evidence="1" id="KW-0378">Hydrolase</keyword>
<evidence type="ECO:0008006" key="6">
    <source>
        <dbReference type="Google" id="ProtNLM"/>
    </source>
</evidence>